<keyword evidence="1" id="KW-0479">Metal-binding</keyword>
<proteinExistence type="inferred from homology"/>
<dbReference type="InterPro" id="IPR036457">
    <property type="entry name" value="PPM-type-like_dom_sf"/>
</dbReference>
<keyword evidence="1" id="KW-0464">Manganese</keyword>
<evidence type="ECO:0000256" key="1">
    <source>
        <dbReference type="RuleBase" id="RU366020"/>
    </source>
</evidence>
<protein>
    <recommendedName>
        <fullName evidence="1">Protein phosphatase</fullName>
        <ecNumber evidence="1">3.1.3.16</ecNumber>
    </recommendedName>
</protein>
<evidence type="ECO:0000313" key="3">
    <source>
        <dbReference type="EMBL" id="KAF0688259.1"/>
    </source>
</evidence>
<gene>
    <name evidence="4" type="primary">Aste57867_20129</name>
    <name evidence="3" type="ORF">As57867_020063</name>
    <name evidence="4" type="ORF">ASTE57867_20129</name>
</gene>
<accession>A0A485LIX6</accession>
<dbReference type="EC" id="3.1.3.16" evidence="1"/>
<dbReference type="EMBL" id="CAADRA010006765">
    <property type="protein sequence ID" value="VFT96824.1"/>
    <property type="molecule type" value="Genomic_DNA"/>
</dbReference>
<dbReference type="SUPFAM" id="SSF81606">
    <property type="entry name" value="PP2C-like"/>
    <property type="match status" value="1"/>
</dbReference>
<reference evidence="3" key="2">
    <citation type="submission" date="2019-06" db="EMBL/GenBank/DDBJ databases">
        <title>Genomics analysis of Aphanomyces spp. identifies a new class of oomycete effector associated with host adaptation.</title>
        <authorList>
            <person name="Gaulin E."/>
        </authorList>
    </citation>
    <scope>NUCLEOTIDE SEQUENCE</scope>
    <source>
        <strain evidence="3">CBS 578.67</strain>
    </source>
</reference>
<name>A0A485LIX6_9STRA</name>
<dbReference type="AlphaFoldDB" id="A0A485LIX6"/>
<keyword evidence="1" id="KW-0904">Protein phosphatase</keyword>
<organism evidence="4 5">
    <name type="scientific">Aphanomyces stellatus</name>
    <dbReference type="NCBI Taxonomy" id="120398"/>
    <lineage>
        <taxon>Eukaryota</taxon>
        <taxon>Sar</taxon>
        <taxon>Stramenopiles</taxon>
        <taxon>Oomycota</taxon>
        <taxon>Saprolegniomycetes</taxon>
        <taxon>Saprolegniales</taxon>
        <taxon>Verrucalvaceae</taxon>
        <taxon>Aphanomyces</taxon>
    </lineage>
</organism>
<comment type="cofactor">
    <cofactor evidence="1">
        <name>Mg(2+)</name>
        <dbReference type="ChEBI" id="CHEBI:18420"/>
    </cofactor>
</comment>
<dbReference type="Gene3D" id="3.60.40.10">
    <property type="entry name" value="PPM-type phosphatase domain"/>
    <property type="match status" value="1"/>
</dbReference>
<comment type="catalytic activity">
    <reaction evidence="1">
        <text>O-phospho-L-threonyl-[protein] + H2O = L-threonyl-[protein] + phosphate</text>
        <dbReference type="Rhea" id="RHEA:47004"/>
        <dbReference type="Rhea" id="RHEA-COMP:11060"/>
        <dbReference type="Rhea" id="RHEA-COMP:11605"/>
        <dbReference type="ChEBI" id="CHEBI:15377"/>
        <dbReference type="ChEBI" id="CHEBI:30013"/>
        <dbReference type="ChEBI" id="CHEBI:43474"/>
        <dbReference type="ChEBI" id="CHEBI:61977"/>
        <dbReference type="EC" id="3.1.3.16"/>
    </reaction>
</comment>
<evidence type="ECO:0000313" key="5">
    <source>
        <dbReference type="Proteomes" id="UP000332933"/>
    </source>
</evidence>
<evidence type="ECO:0000259" key="2">
    <source>
        <dbReference type="PROSITE" id="PS51746"/>
    </source>
</evidence>
<dbReference type="EMBL" id="VJMH01006742">
    <property type="protein sequence ID" value="KAF0688259.1"/>
    <property type="molecule type" value="Genomic_DNA"/>
</dbReference>
<comment type="catalytic activity">
    <reaction evidence="1">
        <text>O-phospho-L-seryl-[protein] + H2O = L-seryl-[protein] + phosphate</text>
        <dbReference type="Rhea" id="RHEA:20629"/>
        <dbReference type="Rhea" id="RHEA-COMP:9863"/>
        <dbReference type="Rhea" id="RHEA-COMP:11604"/>
        <dbReference type="ChEBI" id="CHEBI:15377"/>
        <dbReference type="ChEBI" id="CHEBI:29999"/>
        <dbReference type="ChEBI" id="CHEBI:43474"/>
        <dbReference type="ChEBI" id="CHEBI:83421"/>
        <dbReference type="EC" id="3.1.3.16"/>
    </reaction>
</comment>
<dbReference type="SMART" id="SM00332">
    <property type="entry name" value="PP2Cc"/>
    <property type="match status" value="1"/>
</dbReference>
<dbReference type="Proteomes" id="UP000332933">
    <property type="component" value="Unassembled WGS sequence"/>
</dbReference>
<dbReference type="InterPro" id="IPR001932">
    <property type="entry name" value="PPM-type_phosphatase-like_dom"/>
</dbReference>
<reference evidence="4 5" key="1">
    <citation type="submission" date="2019-03" db="EMBL/GenBank/DDBJ databases">
        <authorList>
            <person name="Gaulin E."/>
            <person name="Dumas B."/>
        </authorList>
    </citation>
    <scope>NUCLEOTIDE SEQUENCE [LARGE SCALE GENOMIC DNA]</scope>
    <source>
        <strain evidence="4">CBS 568.67</strain>
    </source>
</reference>
<keyword evidence="1" id="KW-0460">Magnesium</keyword>
<keyword evidence="5" id="KW-1185">Reference proteome</keyword>
<dbReference type="InterPro" id="IPR039123">
    <property type="entry name" value="PPTC7"/>
</dbReference>
<dbReference type="PROSITE" id="PS51746">
    <property type="entry name" value="PPM_2"/>
    <property type="match status" value="1"/>
</dbReference>
<dbReference type="PANTHER" id="PTHR12320">
    <property type="entry name" value="PROTEIN PHOSPHATASE 2C"/>
    <property type="match status" value="1"/>
</dbReference>
<keyword evidence="1" id="KW-0378">Hydrolase</keyword>
<dbReference type="PANTHER" id="PTHR12320:SF1">
    <property type="entry name" value="PROTEIN PHOSPHATASE PTC7 HOMOLOG"/>
    <property type="match status" value="1"/>
</dbReference>
<comment type="similarity">
    <text evidence="1">Belongs to the PP2C family.</text>
</comment>
<dbReference type="OrthoDB" id="60843at2759"/>
<evidence type="ECO:0000313" key="4">
    <source>
        <dbReference type="EMBL" id="VFT96824.1"/>
    </source>
</evidence>
<dbReference type="GO" id="GO:0046872">
    <property type="term" value="F:metal ion binding"/>
    <property type="evidence" value="ECO:0007669"/>
    <property type="project" value="UniProtKB-UniRule"/>
</dbReference>
<dbReference type="GO" id="GO:0004722">
    <property type="term" value="F:protein serine/threonine phosphatase activity"/>
    <property type="evidence" value="ECO:0007669"/>
    <property type="project" value="UniProtKB-EC"/>
</dbReference>
<dbReference type="SMART" id="SM00331">
    <property type="entry name" value="PP2C_SIG"/>
    <property type="match status" value="1"/>
</dbReference>
<comment type="cofactor">
    <cofactor evidence="1">
        <name>Mn(2+)</name>
        <dbReference type="ChEBI" id="CHEBI:29035"/>
    </cofactor>
</comment>
<sequence length="281" mass="29751">MMRLSLVSAAYRSRRLFSSASATRAFASWSFATGLESIPHPEKKRGEDAAFCTPTAVGVADGVGGWARKGIDSGAYSRMLMESCEASALANPTERLTEAYNATKAHTRVPGSSTACLIHLDGATIHTANLGDSGFMLCREAADGSWELVSSSPSQCHYFNCPFQLGLGSRDTPDHADTSSLSVMHNDLVLVATDGLFDNLSPAEILSLLGHISTESVARNQTVDAKMQFLAATVAQVAHEVAKSPTHLTPFSLAARKAGYKGTMGGKMDDITVVAALVQHN</sequence>
<feature type="domain" description="PPM-type phosphatase" evidence="2">
    <location>
        <begin position="32"/>
        <end position="278"/>
    </location>
</feature>